<dbReference type="Gene3D" id="1.20.1250.20">
    <property type="entry name" value="MFS general substrate transporter like domains"/>
    <property type="match status" value="1"/>
</dbReference>
<keyword evidence="8" id="KW-1185">Reference proteome</keyword>
<feature type="transmembrane region" description="Helical" evidence="6">
    <location>
        <begin position="358"/>
        <end position="381"/>
    </location>
</feature>
<accession>G5IEK3</accession>
<feature type="transmembrane region" description="Helical" evidence="6">
    <location>
        <begin position="12"/>
        <end position="35"/>
    </location>
</feature>
<feature type="transmembrane region" description="Helical" evidence="6">
    <location>
        <begin position="324"/>
        <end position="346"/>
    </location>
</feature>
<feature type="transmembrane region" description="Helical" evidence="6">
    <location>
        <begin position="107"/>
        <end position="126"/>
    </location>
</feature>
<gene>
    <name evidence="7" type="ORF">HMPREF9473_01930</name>
</gene>
<dbReference type="PATRIC" id="fig|742737.3.peg.1955"/>
<evidence type="ECO:0000256" key="6">
    <source>
        <dbReference type="SAM" id="Phobius"/>
    </source>
</evidence>
<evidence type="ECO:0000313" key="7">
    <source>
        <dbReference type="EMBL" id="EHI60056.1"/>
    </source>
</evidence>
<proteinExistence type="predicted"/>
<dbReference type="EMBL" id="ADLN01000036">
    <property type="protein sequence ID" value="EHI60056.1"/>
    <property type="molecule type" value="Genomic_DNA"/>
</dbReference>
<organism evidence="7 8">
    <name type="scientific">Hungatella hathewayi WAL-18680</name>
    <dbReference type="NCBI Taxonomy" id="742737"/>
    <lineage>
        <taxon>Bacteria</taxon>
        <taxon>Bacillati</taxon>
        <taxon>Bacillota</taxon>
        <taxon>Clostridia</taxon>
        <taxon>Lachnospirales</taxon>
        <taxon>Lachnospiraceae</taxon>
        <taxon>Hungatella</taxon>
    </lineage>
</organism>
<protein>
    <recommendedName>
        <fullName evidence="9">Major facilitator superfamily (MFS) profile domain-containing protein</fullName>
    </recommendedName>
</protein>
<reference evidence="7 8" key="1">
    <citation type="submission" date="2011-08" db="EMBL/GenBank/DDBJ databases">
        <title>The Genome Sequence of Clostridium hathewayi WAL-18680.</title>
        <authorList>
            <consortium name="The Broad Institute Genome Sequencing Platform"/>
            <person name="Earl A."/>
            <person name="Ward D."/>
            <person name="Feldgarden M."/>
            <person name="Gevers D."/>
            <person name="Finegold S.M."/>
            <person name="Summanen P.H."/>
            <person name="Molitoris D.R."/>
            <person name="Song M."/>
            <person name="Daigneault M."/>
            <person name="Allen-Vercoe E."/>
            <person name="Young S.K."/>
            <person name="Zeng Q."/>
            <person name="Gargeya S."/>
            <person name="Fitzgerald M."/>
            <person name="Haas B."/>
            <person name="Abouelleil A."/>
            <person name="Alvarado L."/>
            <person name="Arachchi H.M."/>
            <person name="Berlin A."/>
            <person name="Brown A."/>
            <person name="Chapman S.B."/>
            <person name="Chen Z."/>
            <person name="Dunbar C."/>
            <person name="Freedman E."/>
            <person name="Gearin G."/>
            <person name="Gellesch M."/>
            <person name="Goldberg J."/>
            <person name="Griggs A."/>
            <person name="Gujja S."/>
            <person name="Heiman D."/>
            <person name="Howarth C."/>
            <person name="Larson L."/>
            <person name="Lui A."/>
            <person name="MacDonald P.J.P."/>
            <person name="Montmayeur A."/>
            <person name="Murphy C."/>
            <person name="Neiman D."/>
            <person name="Pearson M."/>
            <person name="Priest M."/>
            <person name="Roberts A."/>
            <person name="Saif S."/>
            <person name="Shea T."/>
            <person name="Shenoy N."/>
            <person name="Sisk P."/>
            <person name="Stolte C."/>
            <person name="Sykes S."/>
            <person name="Wortman J."/>
            <person name="Nusbaum C."/>
            <person name="Birren B."/>
        </authorList>
    </citation>
    <scope>NUCLEOTIDE SEQUENCE [LARGE SCALE GENOMIC DNA]</scope>
    <source>
        <strain evidence="7 8">WAL-18680</strain>
    </source>
</reference>
<name>G5IEK3_9FIRM</name>
<dbReference type="Pfam" id="PF11700">
    <property type="entry name" value="ATG22"/>
    <property type="match status" value="1"/>
</dbReference>
<evidence type="ECO:0000256" key="2">
    <source>
        <dbReference type="ARBA" id="ARBA00022448"/>
    </source>
</evidence>
<dbReference type="AlphaFoldDB" id="G5IEK3"/>
<evidence type="ECO:0000256" key="3">
    <source>
        <dbReference type="ARBA" id="ARBA00022692"/>
    </source>
</evidence>
<keyword evidence="3 6" id="KW-0812">Transmembrane</keyword>
<dbReference type="PANTHER" id="PTHR23519">
    <property type="entry name" value="AUTOPHAGY-RELATED PROTEIN 22"/>
    <property type="match status" value="1"/>
</dbReference>
<dbReference type="SUPFAM" id="SSF103473">
    <property type="entry name" value="MFS general substrate transporter"/>
    <property type="match status" value="1"/>
</dbReference>
<feature type="transmembrane region" description="Helical" evidence="6">
    <location>
        <begin position="300"/>
        <end position="318"/>
    </location>
</feature>
<evidence type="ECO:0000256" key="4">
    <source>
        <dbReference type="ARBA" id="ARBA00022989"/>
    </source>
</evidence>
<dbReference type="HOGENOM" id="CLU_017518_3_0_9"/>
<comment type="subcellular location">
    <subcellularLocation>
        <location evidence="1">Endomembrane system</location>
        <topology evidence="1">Multi-pass membrane protein</topology>
    </subcellularLocation>
</comment>
<evidence type="ECO:0008006" key="9">
    <source>
        <dbReference type="Google" id="ProtNLM"/>
    </source>
</evidence>
<dbReference type="InterPro" id="IPR024671">
    <property type="entry name" value="Atg22-like"/>
</dbReference>
<feature type="transmembrane region" description="Helical" evidence="6">
    <location>
        <begin position="147"/>
        <end position="166"/>
    </location>
</feature>
<evidence type="ECO:0000313" key="8">
    <source>
        <dbReference type="Proteomes" id="UP000005384"/>
    </source>
</evidence>
<dbReference type="OrthoDB" id="9768783at2"/>
<feature type="transmembrane region" description="Helical" evidence="6">
    <location>
        <begin position="387"/>
        <end position="405"/>
    </location>
</feature>
<evidence type="ECO:0000256" key="1">
    <source>
        <dbReference type="ARBA" id="ARBA00004127"/>
    </source>
</evidence>
<feature type="transmembrane region" description="Helical" evidence="6">
    <location>
        <begin position="178"/>
        <end position="198"/>
    </location>
</feature>
<dbReference type="InterPro" id="IPR050495">
    <property type="entry name" value="ATG22/LtaA_families"/>
</dbReference>
<keyword evidence="4 6" id="KW-1133">Transmembrane helix</keyword>
<dbReference type="PANTHER" id="PTHR23519:SF1">
    <property type="entry name" value="AUTOPHAGY-RELATED PROTEIN 22"/>
    <property type="match status" value="1"/>
</dbReference>
<feature type="transmembrane region" description="Helical" evidence="6">
    <location>
        <begin position="50"/>
        <end position="72"/>
    </location>
</feature>
<sequence>MEKAKLTKLEKYWILYDVGNSAFVLLAATILPIYFNYLAELGGLSEVDYMAYWGYAASISTLLVAVIGPIFGTLADTKEYKKPIFIISMMVGVLGCAVLSVPTSWVIFLAVFVVAKVGYSASLIFYDSMLTDVTTPERMDMVSSQGYAWGYIGSCIPFVVSLGLVLGYEAVGISMTTAMAIAFVLNALWWVGVTIPLLKTYRQIHHVETQGTHVMRESLGRLVHAFRDLKGHKNILVFLIAFFFYIDGVYTIIEMATAYGSALGLDTQGLLLALLLTQIVAFPFSILFGVLAKRYRTDKLIGMCILAYTGIAIFAIQLDKQWEFWVLAVFVGMFQGGVQALSRSYFARIIPPEKSGEFFGIYDICGKGASFMGTALMGLFAQITGKPGGGVAILAVMFLIGYVLFRKAAAMNASKFQ</sequence>
<feature type="transmembrane region" description="Helical" evidence="6">
    <location>
        <begin position="235"/>
        <end position="258"/>
    </location>
</feature>
<dbReference type="GO" id="GO:0012505">
    <property type="term" value="C:endomembrane system"/>
    <property type="evidence" value="ECO:0007669"/>
    <property type="project" value="UniProtKB-SubCell"/>
</dbReference>
<evidence type="ECO:0000256" key="5">
    <source>
        <dbReference type="ARBA" id="ARBA00023136"/>
    </source>
</evidence>
<keyword evidence="2" id="KW-0813">Transport</keyword>
<dbReference type="InterPro" id="IPR036259">
    <property type="entry name" value="MFS_trans_sf"/>
</dbReference>
<dbReference type="RefSeq" id="WP_006779910.1">
    <property type="nucleotide sequence ID" value="NZ_CP040506.1"/>
</dbReference>
<feature type="transmembrane region" description="Helical" evidence="6">
    <location>
        <begin position="270"/>
        <end position="291"/>
    </location>
</feature>
<comment type="caution">
    <text evidence="7">The sequence shown here is derived from an EMBL/GenBank/DDBJ whole genome shotgun (WGS) entry which is preliminary data.</text>
</comment>
<feature type="transmembrane region" description="Helical" evidence="6">
    <location>
        <begin position="84"/>
        <end position="101"/>
    </location>
</feature>
<keyword evidence="5 6" id="KW-0472">Membrane</keyword>
<dbReference type="Proteomes" id="UP000005384">
    <property type="component" value="Unassembled WGS sequence"/>
</dbReference>